<name>A0A1R3JPP8_COCAP</name>
<protein>
    <submittedName>
        <fullName evidence="2">Uncharacterized protein</fullName>
    </submittedName>
</protein>
<dbReference type="PANTHER" id="PTHR31805:SF16">
    <property type="entry name" value="FORMIN-LIKE PROTEIN (DUF1421)"/>
    <property type="match status" value="1"/>
</dbReference>
<proteinExistence type="predicted"/>
<accession>A0A1R3JPP8</accession>
<evidence type="ECO:0000313" key="2">
    <source>
        <dbReference type="EMBL" id="OMO96771.1"/>
    </source>
</evidence>
<dbReference type="AlphaFoldDB" id="A0A1R3JPP8"/>
<organism evidence="2 3">
    <name type="scientific">Corchorus capsularis</name>
    <name type="common">Jute</name>
    <dbReference type="NCBI Taxonomy" id="210143"/>
    <lineage>
        <taxon>Eukaryota</taxon>
        <taxon>Viridiplantae</taxon>
        <taxon>Streptophyta</taxon>
        <taxon>Embryophyta</taxon>
        <taxon>Tracheophyta</taxon>
        <taxon>Spermatophyta</taxon>
        <taxon>Magnoliopsida</taxon>
        <taxon>eudicotyledons</taxon>
        <taxon>Gunneridae</taxon>
        <taxon>Pentapetalae</taxon>
        <taxon>rosids</taxon>
        <taxon>malvids</taxon>
        <taxon>Malvales</taxon>
        <taxon>Malvaceae</taxon>
        <taxon>Grewioideae</taxon>
        <taxon>Apeibeae</taxon>
        <taxon>Corchorus</taxon>
    </lineage>
</organism>
<reference evidence="2 3" key="1">
    <citation type="submission" date="2013-09" db="EMBL/GenBank/DDBJ databases">
        <title>Corchorus capsularis genome sequencing.</title>
        <authorList>
            <person name="Alam M."/>
            <person name="Haque M.S."/>
            <person name="Islam M.S."/>
            <person name="Emdad E.M."/>
            <person name="Islam M.M."/>
            <person name="Ahmed B."/>
            <person name="Halim A."/>
            <person name="Hossen Q.M.M."/>
            <person name="Hossain M.Z."/>
            <person name="Ahmed R."/>
            <person name="Khan M.M."/>
            <person name="Islam R."/>
            <person name="Rashid M.M."/>
            <person name="Khan S.A."/>
            <person name="Rahman M.S."/>
            <person name="Alam M."/>
        </authorList>
    </citation>
    <scope>NUCLEOTIDE SEQUENCE [LARGE SCALE GENOMIC DNA]</scope>
    <source>
        <strain evidence="3">cv. CVL-1</strain>
        <tissue evidence="2">Whole seedling</tissue>
    </source>
</reference>
<dbReference type="PANTHER" id="PTHR31805">
    <property type="entry name" value="RECEPTOR-LIKE KINASE, PUTATIVE (DUF1421)-RELATED"/>
    <property type="match status" value="1"/>
</dbReference>
<feature type="non-terminal residue" evidence="2">
    <location>
        <position position="179"/>
    </location>
</feature>
<dbReference type="Proteomes" id="UP000188268">
    <property type="component" value="Unassembled WGS sequence"/>
</dbReference>
<dbReference type="Gramene" id="OMO96771">
    <property type="protein sequence ID" value="OMO96771"/>
    <property type="gene ID" value="CCACVL1_04779"/>
</dbReference>
<feature type="compositionally biased region" description="Polar residues" evidence="1">
    <location>
        <begin position="10"/>
        <end position="20"/>
    </location>
</feature>
<dbReference type="STRING" id="210143.A0A1R3JPP8"/>
<dbReference type="EMBL" id="AWWV01007360">
    <property type="protein sequence ID" value="OMO96771.1"/>
    <property type="molecule type" value="Genomic_DNA"/>
</dbReference>
<evidence type="ECO:0000256" key="1">
    <source>
        <dbReference type="SAM" id="MobiDB-lite"/>
    </source>
</evidence>
<gene>
    <name evidence="2" type="ORF">CCACVL1_04779</name>
</gene>
<evidence type="ECO:0000313" key="3">
    <source>
        <dbReference type="Proteomes" id="UP000188268"/>
    </source>
</evidence>
<comment type="caution">
    <text evidence="2">The sequence shown here is derived from an EMBL/GenBank/DDBJ whole genome shotgun (WGS) entry which is preliminary data.</text>
</comment>
<feature type="region of interest" description="Disordered" evidence="1">
    <location>
        <begin position="112"/>
        <end position="179"/>
    </location>
</feature>
<keyword evidence="3" id="KW-1185">Reference proteome</keyword>
<feature type="compositionally biased region" description="Basic and acidic residues" evidence="1">
    <location>
        <begin position="128"/>
        <end position="147"/>
    </location>
</feature>
<dbReference type="OrthoDB" id="549883at2759"/>
<sequence length="179" mass="20014">MGRSIFPPNAYSQPEDSFSPDVTATVEKTMKKYADNLMRFLEGISSRLSQLELYCYNLDKSIGEMRSDLVRDNGDADTKLKSIEKHLQEVHRSVQILRDKQELADTQKELAKLQLAQKESSSSSHSQSTEERASPPASDSKKTDHTSDMQSQQLALALPHQVAPPQQPVIPHSQAPPQN</sequence>
<feature type="region of interest" description="Disordered" evidence="1">
    <location>
        <begin position="1"/>
        <end position="20"/>
    </location>
</feature>